<dbReference type="SMART" id="SM01415">
    <property type="entry name" value="DUF106"/>
    <property type="match status" value="1"/>
</dbReference>
<evidence type="ECO:0000256" key="3">
    <source>
        <dbReference type="ARBA" id="ARBA00022989"/>
    </source>
</evidence>
<dbReference type="AlphaFoldDB" id="A0A3R9Q9A2"/>
<protein>
    <submittedName>
        <fullName evidence="6">DUF106 domain-containing protein</fullName>
    </submittedName>
</protein>
<dbReference type="EMBL" id="RCOR01000022">
    <property type="protein sequence ID" value="RSN69118.1"/>
    <property type="molecule type" value="Genomic_DNA"/>
</dbReference>
<dbReference type="PANTHER" id="PTHR42198:SF1">
    <property type="entry name" value="INTEGRAL MEMBRANE PROTEIN"/>
    <property type="match status" value="1"/>
</dbReference>
<keyword evidence="4 5" id="KW-0472">Membrane</keyword>
<name>A0A3R9Q9A2_9CREN</name>
<gene>
    <name evidence="6" type="ORF">D9Q81_04855</name>
</gene>
<dbReference type="InterPro" id="IPR038978">
    <property type="entry name" value="MJ0935"/>
</dbReference>
<accession>A0A3R9Q9A2</accession>
<dbReference type="PANTHER" id="PTHR42198">
    <property type="entry name" value="INTEGRAL MEMBRANE PROTEIN"/>
    <property type="match status" value="1"/>
</dbReference>
<sequence>MDLSSILFPPGSIIFLTFLALVISLGVNLINKRTINYERMRELQKIVKEYTDLQRELIKNPDDKRLKKKLDKMKPQFDAARAEMSRMNMRPLLYTTIPIIVIFWLLGNFYADIPVINLPFPLPWILDYFHNNAGLSNQTLGYVGYYVMASFLFSAIFQRLFGTTPSE</sequence>
<keyword evidence="3 5" id="KW-1133">Transmembrane helix</keyword>
<dbReference type="InterPro" id="IPR002809">
    <property type="entry name" value="EMC3/TMCO1"/>
</dbReference>
<feature type="transmembrane region" description="Helical" evidence="5">
    <location>
        <begin position="143"/>
        <end position="161"/>
    </location>
</feature>
<dbReference type="Proteomes" id="UP000278149">
    <property type="component" value="Unassembled WGS sequence"/>
</dbReference>
<evidence type="ECO:0000313" key="7">
    <source>
        <dbReference type="Proteomes" id="UP000278149"/>
    </source>
</evidence>
<dbReference type="GO" id="GO:0016020">
    <property type="term" value="C:membrane"/>
    <property type="evidence" value="ECO:0007669"/>
    <property type="project" value="UniProtKB-SubCell"/>
</dbReference>
<feature type="transmembrane region" description="Helical" evidence="5">
    <location>
        <begin position="12"/>
        <end position="31"/>
    </location>
</feature>
<reference evidence="6 7" key="1">
    <citation type="submission" date="2018-10" db="EMBL/GenBank/DDBJ databases">
        <title>Co-occurring genomic capacity for anaerobic methane metabolism and dissimilatory sulfite reduction discovered in the Korarchaeota.</title>
        <authorList>
            <person name="Mckay L.J."/>
            <person name="Dlakic M."/>
            <person name="Fields M.W."/>
            <person name="Delmont T.O."/>
            <person name="Eren A.M."/>
            <person name="Jay Z.J."/>
            <person name="Klingelsmith K.B."/>
            <person name="Rusch D.B."/>
            <person name="Inskeep W.P."/>
        </authorList>
    </citation>
    <scope>NUCLEOTIDE SEQUENCE [LARGE SCALE GENOMIC DNA]</scope>
    <source>
        <strain evidence="6 7">WS</strain>
    </source>
</reference>
<feature type="transmembrane region" description="Helical" evidence="5">
    <location>
        <begin position="91"/>
        <end position="111"/>
    </location>
</feature>
<organism evidence="6 7">
    <name type="scientific">Candidatus Korarchaeum cryptofilum</name>
    <dbReference type="NCBI Taxonomy" id="498846"/>
    <lineage>
        <taxon>Archaea</taxon>
        <taxon>Thermoproteota</taxon>
        <taxon>Candidatus Korarchaeia</taxon>
        <taxon>Candidatus Korarchaeales</taxon>
        <taxon>Candidatus Korarchaeaceae</taxon>
        <taxon>Candidatus Korarchaeum</taxon>
    </lineage>
</organism>
<keyword evidence="2 5" id="KW-0812">Transmembrane</keyword>
<evidence type="ECO:0000256" key="1">
    <source>
        <dbReference type="ARBA" id="ARBA00004141"/>
    </source>
</evidence>
<proteinExistence type="predicted"/>
<comment type="caution">
    <text evidence="6">The sequence shown here is derived from an EMBL/GenBank/DDBJ whole genome shotgun (WGS) entry which is preliminary data.</text>
</comment>
<evidence type="ECO:0000256" key="4">
    <source>
        <dbReference type="ARBA" id="ARBA00023136"/>
    </source>
</evidence>
<evidence type="ECO:0000313" key="6">
    <source>
        <dbReference type="EMBL" id="RSN69118.1"/>
    </source>
</evidence>
<evidence type="ECO:0000256" key="2">
    <source>
        <dbReference type="ARBA" id="ARBA00022692"/>
    </source>
</evidence>
<evidence type="ECO:0000256" key="5">
    <source>
        <dbReference type="SAM" id="Phobius"/>
    </source>
</evidence>
<dbReference type="Pfam" id="PF01956">
    <property type="entry name" value="EMC3_TMCO1"/>
    <property type="match status" value="1"/>
</dbReference>
<comment type="subcellular location">
    <subcellularLocation>
        <location evidence="1">Membrane</location>
        <topology evidence="1">Multi-pass membrane protein</topology>
    </subcellularLocation>
</comment>
<dbReference type="RefSeq" id="WP_125741688.1">
    <property type="nucleotide sequence ID" value="NZ_RCOR01000022.1"/>
</dbReference>